<dbReference type="SMART" id="SM00388">
    <property type="entry name" value="HisKA"/>
    <property type="match status" value="1"/>
</dbReference>
<feature type="domain" description="Histidine kinase" evidence="7">
    <location>
        <begin position="405"/>
        <end position="614"/>
    </location>
</feature>
<organism evidence="8 9">
    <name type="scientific">Parabacteroides gordonii MS-1 = DSM 23371</name>
    <dbReference type="NCBI Taxonomy" id="1203610"/>
    <lineage>
        <taxon>Bacteria</taxon>
        <taxon>Pseudomonadati</taxon>
        <taxon>Bacteroidota</taxon>
        <taxon>Bacteroidia</taxon>
        <taxon>Bacteroidales</taxon>
        <taxon>Tannerellaceae</taxon>
        <taxon>Parabacteroides</taxon>
    </lineage>
</organism>
<comment type="caution">
    <text evidence="8">The sequence shown here is derived from an EMBL/GenBank/DDBJ whole genome shotgun (WGS) entry which is preliminary data.</text>
</comment>
<dbReference type="AlphaFoldDB" id="A0A0F5JDD1"/>
<dbReference type="PANTHER" id="PTHR43711:SF31">
    <property type="entry name" value="HISTIDINE KINASE"/>
    <property type="match status" value="1"/>
</dbReference>
<keyword evidence="6" id="KW-0902">Two-component regulatory system</keyword>
<name>A0A0F5JDD1_9BACT</name>
<dbReference type="InterPro" id="IPR050736">
    <property type="entry name" value="Sensor_HK_Regulatory"/>
</dbReference>
<evidence type="ECO:0000256" key="6">
    <source>
        <dbReference type="ARBA" id="ARBA00023012"/>
    </source>
</evidence>
<sequence>MENTLVKLQLLTNFFTYYPKGGALYDSNGQLVALNKAMSEKFPVTAVSDFLLNNLFETNYLSDIQKTYLRKGSVVSHTLPMGFSIIPGFNEDNEIIGYTLLLTDSDPEEQDIARYDQKLQELTDISKKVAESVPDTILLVNSQLVVERIIAYATETCITPEAVNRRIDDLPGFIYPEETKRNMSVIVRKCLDTSEVINLDLSIPGHNVPVVYFKIRMVPLHHKYVVIYIRNISEQVEKEKENKMLAGKLTESRTMMELALKNSHITTYSFNFQRFKACDKEHCNHCFQFYGANNYLLDRNKYICRALSNLRHPDDRADFFLLFNEIRNKKLPEFAVNFRLKNDEGEFRHYEVIGKPLEYDPDGFANLIVGCMVDNQKYVEYEQSLIEAKEKAENADLLKSTFLANMTHEIRTPLNAIVGFSDLLSIETDPELRDTYVSLIKTNNELLLRLINDVLDISKIESGMVAFAYTDVYLPSAMQDMHSVMQLRMPENVELILDPCPDITFRTDRSRWMQVLSNLLTNAMKHTRQGSIRFGYKLVGDFLHFYVSDTGEGIPETDLEHIFGRFVQLKGANNGIGLGLAICKGLVNRMGGEMSVSSKVGEGSTFRFTLPLANVLS</sequence>
<dbReference type="PATRIC" id="fig|1203610.3.peg.3410"/>
<dbReference type="CDD" id="cd00082">
    <property type="entry name" value="HisKA"/>
    <property type="match status" value="1"/>
</dbReference>
<evidence type="ECO:0000256" key="4">
    <source>
        <dbReference type="ARBA" id="ARBA00022679"/>
    </source>
</evidence>
<dbReference type="EC" id="2.7.13.3" evidence="2"/>
<proteinExistence type="predicted"/>
<dbReference type="InterPro" id="IPR036890">
    <property type="entry name" value="HATPase_C_sf"/>
</dbReference>
<evidence type="ECO:0000256" key="2">
    <source>
        <dbReference type="ARBA" id="ARBA00012438"/>
    </source>
</evidence>
<keyword evidence="4" id="KW-0808">Transferase</keyword>
<dbReference type="SUPFAM" id="SSF47384">
    <property type="entry name" value="Homodimeric domain of signal transducing histidine kinase"/>
    <property type="match status" value="1"/>
</dbReference>
<dbReference type="EMBL" id="AQHW01000015">
    <property type="protein sequence ID" value="KKB55871.1"/>
    <property type="molecule type" value="Genomic_DNA"/>
</dbReference>
<dbReference type="Pfam" id="PF02518">
    <property type="entry name" value="HATPase_c"/>
    <property type="match status" value="1"/>
</dbReference>
<comment type="catalytic activity">
    <reaction evidence="1">
        <text>ATP + protein L-histidine = ADP + protein N-phospho-L-histidine.</text>
        <dbReference type="EC" id="2.7.13.3"/>
    </reaction>
</comment>
<keyword evidence="3" id="KW-0597">Phosphoprotein</keyword>
<evidence type="ECO:0000313" key="9">
    <source>
        <dbReference type="Proteomes" id="UP000033035"/>
    </source>
</evidence>
<accession>A0A0F5JDD1</accession>
<protein>
    <recommendedName>
        <fullName evidence="2">histidine kinase</fullName>
        <ecNumber evidence="2">2.7.13.3</ecNumber>
    </recommendedName>
</protein>
<dbReference type="PROSITE" id="PS50109">
    <property type="entry name" value="HIS_KIN"/>
    <property type="match status" value="1"/>
</dbReference>
<dbReference type="GO" id="GO:0000155">
    <property type="term" value="F:phosphorelay sensor kinase activity"/>
    <property type="evidence" value="ECO:0007669"/>
    <property type="project" value="InterPro"/>
</dbReference>
<reference evidence="8 9" key="1">
    <citation type="submission" date="2013-04" db="EMBL/GenBank/DDBJ databases">
        <title>The Genome Sequence of Parabacteroides gordonii DSM 23371.</title>
        <authorList>
            <consortium name="The Broad Institute Genomics Platform"/>
            <person name="Earl A."/>
            <person name="Ward D."/>
            <person name="Feldgarden M."/>
            <person name="Gevers D."/>
            <person name="Martens E."/>
            <person name="Sakamoto M."/>
            <person name="Benno Y."/>
            <person name="Suzuki N."/>
            <person name="Matsunaga N."/>
            <person name="Koshihara K."/>
            <person name="Seki M."/>
            <person name="Komiya H."/>
            <person name="Walker B."/>
            <person name="Young S."/>
            <person name="Zeng Q."/>
            <person name="Gargeya S."/>
            <person name="Fitzgerald M."/>
            <person name="Haas B."/>
            <person name="Abouelleil A."/>
            <person name="Allen A.W."/>
            <person name="Alvarado L."/>
            <person name="Arachchi H.M."/>
            <person name="Berlin A.M."/>
            <person name="Chapman S.B."/>
            <person name="Gainer-Dewar J."/>
            <person name="Goldberg J."/>
            <person name="Griggs A."/>
            <person name="Gujja S."/>
            <person name="Hansen M."/>
            <person name="Howarth C."/>
            <person name="Imamovic A."/>
            <person name="Ireland A."/>
            <person name="Larimer J."/>
            <person name="McCowan C."/>
            <person name="Murphy C."/>
            <person name="Pearson M."/>
            <person name="Poon T.W."/>
            <person name="Priest M."/>
            <person name="Roberts A."/>
            <person name="Saif S."/>
            <person name="Shea T."/>
            <person name="Sisk P."/>
            <person name="Sykes S."/>
            <person name="Wortman J."/>
            <person name="Nusbaum C."/>
            <person name="Birren B."/>
        </authorList>
    </citation>
    <scope>NUCLEOTIDE SEQUENCE [LARGE SCALE GENOMIC DNA]</scope>
    <source>
        <strain evidence="8 9">MS-1</strain>
    </source>
</reference>
<evidence type="ECO:0000259" key="7">
    <source>
        <dbReference type="PROSITE" id="PS50109"/>
    </source>
</evidence>
<dbReference type="Proteomes" id="UP000033035">
    <property type="component" value="Unassembled WGS sequence"/>
</dbReference>
<dbReference type="SMART" id="SM00387">
    <property type="entry name" value="HATPase_c"/>
    <property type="match status" value="1"/>
</dbReference>
<dbReference type="Gene3D" id="3.30.565.10">
    <property type="entry name" value="Histidine kinase-like ATPase, C-terminal domain"/>
    <property type="match status" value="1"/>
</dbReference>
<dbReference type="STRING" id="1203610.HMPREF1536_03347"/>
<evidence type="ECO:0000256" key="3">
    <source>
        <dbReference type="ARBA" id="ARBA00022553"/>
    </source>
</evidence>
<dbReference type="Gene3D" id="1.10.287.130">
    <property type="match status" value="1"/>
</dbReference>
<dbReference type="InterPro" id="IPR005467">
    <property type="entry name" value="His_kinase_dom"/>
</dbReference>
<evidence type="ECO:0000256" key="1">
    <source>
        <dbReference type="ARBA" id="ARBA00000085"/>
    </source>
</evidence>
<dbReference type="InterPro" id="IPR004358">
    <property type="entry name" value="Sig_transdc_His_kin-like_C"/>
</dbReference>
<dbReference type="InterPro" id="IPR003594">
    <property type="entry name" value="HATPase_dom"/>
</dbReference>
<dbReference type="HOGENOM" id="CLU_000445_89_13_10"/>
<dbReference type="InterPro" id="IPR003661">
    <property type="entry name" value="HisK_dim/P_dom"/>
</dbReference>
<dbReference type="Pfam" id="PF00512">
    <property type="entry name" value="HisKA"/>
    <property type="match status" value="1"/>
</dbReference>
<dbReference type="RefSeq" id="WP_028726318.1">
    <property type="nucleotide sequence ID" value="NZ_AUAE01000008.1"/>
</dbReference>
<dbReference type="Gene3D" id="3.30.450.20">
    <property type="entry name" value="PAS domain"/>
    <property type="match status" value="1"/>
</dbReference>
<dbReference type="InterPro" id="IPR036097">
    <property type="entry name" value="HisK_dim/P_sf"/>
</dbReference>
<evidence type="ECO:0000256" key="5">
    <source>
        <dbReference type="ARBA" id="ARBA00022777"/>
    </source>
</evidence>
<evidence type="ECO:0000313" key="8">
    <source>
        <dbReference type="EMBL" id="KKB55871.1"/>
    </source>
</evidence>
<gene>
    <name evidence="8" type="ORF">HMPREF1536_03347</name>
</gene>
<dbReference type="PANTHER" id="PTHR43711">
    <property type="entry name" value="TWO-COMPONENT HISTIDINE KINASE"/>
    <property type="match status" value="1"/>
</dbReference>
<keyword evidence="9" id="KW-1185">Reference proteome</keyword>
<keyword evidence="5" id="KW-0418">Kinase</keyword>
<dbReference type="SUPFAM" id="SSF55874">
    <property type="entry name" value="ATPase domain of HSP90 chaperone/DNA topoisomerase II/histidine kinase"/>
    <property type="match status" value="1"/>
</dbReference>
<dbReference type="PRINTS" id="PR00344">
    <property type="entry name" value="BCTRLSENSOR"/>
</dbReference>